<dbReference type="OrthoDB" id="1937538at2759"/>
<evidence type="ECO:0000313" key="3">
    <source>
        <dbReference type="EMBL" id="PWA57872.1"/>
    </source>
</evidence>
<protein>
    <submittedName>
        <fullName evidence="3">Uncharacterized protein</fullName>
    </submittedName>
</protein>
<feature type="chain" id="PRO_5015545227" evidence="2">
    <location>
        <begin position="27"/>
        <end position="106"/>
    </location>
</feature>
<accession>A0A2U1M9H7</accession>
<dbReference type="EMBL" id="PKPP01006046">
    <property type="protein sequence ID" value="PWA57872.1"/>
    <property type="molecule type" value="Genomic_DNA"/>
</dbReference>
<reference evidence="3 4" key="1">
    <citation type="journal article" date="2018" name="Mol. Plant">
        <title>The genome of Artemisia annua provides insight into the evolution of Asteraceae family and artemisinin biosynthesis.</title>
        <authorList>
            <person name="Shen Q."/>
            <person name="Zhang L."/>
            <person name="Liao Z."/>
            <person name="Wang S."/>
            <person name="Yan T."/>
            <person name="Shi P."/>
            <person name="Liu M."/>
            <person name="Fu X."/>
            <person name="Pan Q."/>
            <person name="Wang Y."/>
            <person name="Lv Z."/>
            <person name="Lu X."/>
            <person name="Zhang F."/>
            <person name="Jiang W."/>
            <person name="Ma Y."/>
            <person name="Chen M."/>
            <person name="Hao X."/>
            <person name="Li L."/>
            <person name="Tang Y."/>
            <person name="Lv G."/>
            <person name="Zhou Y."/>
            <person name="Sun X."/>
            <person name="Brodelius P.E."/>
            <person name="Rose J.K.C."/>
            <person name="Tang K."/>
        </authorList>
    </citation>
    <scope>NUCLEOTIDE SEQUENCE [LARGE SCALE GENOMIC DNA]</scope>
    <source>
        <strain evidence="4">cv. Huhao1</strain>
        <tissue evidence="3">Leaf</tissue>
    </source>
</reference>
<gene>
    <name evidence="3" type="ORF">CTI12_AA402820</name>
</gene>
<evidence type="ECO:0000256" key="1">
    <source>
        <dbReference type="SAM" id="MobiDB-lite"/>
    </source>
</evidence>
<name>A0A2U1M9H7_ARTAN</name>
<organism evidence="3 4">
    <name type="scientific">Artemisia annua</name>
    <name type="common">Sweet wormwood</name>
    <dbReference type="NCBI Taxonomy" id="35608"/>
    <lineage>
        <taxon>Eukaryota</taxon>
        <taxon>Viridiplantae</taxon>
        <taxon>Streptophyta</taxon>
        <taxon>Embryophyta</taxon>
        <taxon>Tracheophyta</taxon>
        <taxon>Spermatophyta</taxon>
        <taxon>Magnoliopsida</taxon>
        <taxon>eudicotyledons</taxon>
        <taxon>Gunneridae</taxon>
        <taxon>Pentapetalae</taxon>
        <taxon>asterids</taxon>
        <taxon>campanulids</taxon>
        <taxon>Asterales</taxon>
        <taxon>Asteraceae</taxon>
        <taxon>Asteroideae</taxon>
        <taxon>Anthemideae</taxon>
        <taxon>Artemisiinae</taxon>
        <taxon>Artemisia</taxon>
    </lineage>
</organism>
<evidence type="ECO:0000313" key="4">
    <source>
        <dbReference type="Proteomes" id="UP000245207"/>
    </source>
</evidence>
<evidence type="ECO:0000256" key="2">
    <source>
        <dbReference type="SAM" id="SignalP"/>
    </source>
</evidence>
<keyword evidence="4" id="KW-1185">Reference proteome</keyword>
<keyword evidence="2" id="KW-0732">Signal</keyword>
<comment type="caution">
    <text evidence="3">The sequence shown here is derived from an EMBL/GenBank/DDBJ whole genome shotgun (WGS) entry which is preliminary data.</text>
</comment>
<dbReference type="AlphaFoldDB" id="A0A2U1M9H7"/>
<dbReference type="Proteomes" id="UP000245207">
    <property type="component" value="Unassembled WGS sequence"/>
</dbReference>
<feature type="signal peptide" evidence="2">
    <location>
        <begin position="1"/>
        <end position="26"/>
    </location>
</feature>
<sequence>MSISVHSHVLPLFLIVFVLFSGSLFARPLTEPKLNLALPEKDSLDSDGVEGKNQKVPCAMSSSNDEVRLLKRFEAGNYESLFLSSLPKGSPVPPSGPSKRTNGFNN</sequence>
<proteinExistence type="predicted"/>
<feature type="region of interest" description="Disordered" evidence="1">
    <location>
        <begin position="83"/>
        <end position="106"/>
    </location>
</feature>